<organism evidence="1">
    <name type="scientific">Musca domestica</name>
    <name type="common">House fly</name>
    <dbReference type="NCBI Taxonomy" id="7370"/>
    <lineage>
        <taxon>Eukaryota</taxon>
        <taxon>Metazoa</taxon>
        <taxon>Ecdysozoa</taxon>
        <taxon>Arthropoda</taxon>
        <taxon>Hexapoda</taxon>
        <taxon>Insecta</taxon>
        <taxon>Pterygota</taxon>
        <taxon>Neoptera</taxon>
        <taxon>Endopterygota</taxon>
        <taxon>Diptera</taxon>
        <taxon>Brachycera</taxon>
        <taxon>Muscomorpha</taxon>
        <taxon>Muscoidea</taxon>
        <taxon>Muscidae</taxon>
        <taxon>Musca</taxon>
    </lineage>
</organism>
<dbReference type="EnsemblMetazoa" id="MDOA016846-RA">
    <property type="protein sequence ID" value="MDOA016846-PA"/>
    <property type="gene ID" value="MDOA016846"/>
</dbReference>
<proteinExistence type="predicted"/>
<evidence type="ECO:0000313" key="1">
    <source>
        <dbReference type="EnsemblMetazoa" id="MDOA016846-PA"/>
    </source>
</evidence>
<sequence length="238" mass="27131">MENIELRLKEMEKRGLIRSKSAKPAQVGLYHYYHTDFYYSMLEISTHCATADLGCMPLCLCFYFSKNKNITKQERESLKIENRNPPTTRKTTPTNIYKRLEKKTKALIKTDICCVFFFFFCIDAPAAQSSVDLNLTPQPPSSSSASLFCWVTSIAFVMLSNRKLVDRTTTASILITSTSHCQRSPRPNNNKIVVYRRQQQQSTTSCNLTSLSNCPKFMPEWCSSLASPSSFVAQRPIM</sequence>
<dbReference type="AlphaFoldDB" id="A0A1I8NL11"/>
<dbReference type="VEuPathDB" id="VectorBase:MDOMA2_016843"/>
<reference evidence="1" key="1">
    <citation type="submission" date="2020-05" db="UniProtKB">
        <authorList>
            <consortium name="EnsemblMetazoa"/>
        </authorList>
    </citation>
    <scope>IDENTIFICATION</scope>
    <source>
        <strain evidence="1">Aabys</strain>
    </source>
</reference>
<accession>A0A1I8NL11</accession>
<dbReference type="VEuPathDB" id="VectorBase:MDOA016846"/>
<protein>
    <submittedName>
        <fullName evidence="1">Uncharacterized protein</fullName>
    </submittedName>
</protein>
<name>A0A1I8NL11_MUSDO</name>